<proteinExistence type="predicted"/>
<gene>
    <name evidence="1" type="ORF">BHK69_07350</name>
</gene>
<dbReference type="Proteomes" id="UP000094969">
    <property type="component" value="Chromosome"/>
</dbReference>
<dbReference type="Pfam" id="PF19866">
    <property type="entry name" value="DUF6339"/>
    <property type="match status" value="1"/>
</dbReference>
<accession>A0A1D7TYW3</accession>
<dbReference type="EMBL" id="CP017147">
    <property type="protein sequence ID" value="AOO80306.1"/>
    <property type="molecule type" value="Genomic_DNA"/>
</dbReference>
<keyword evidence="2" id="KW-1185">Reference proteome</keyword>
<dbReference type="KEGG" id="bvv:BHK69_07350"/>
<sequence length="88" mass="9801">MLAELTEDAMVQITERPSIGGDTRVARAFAEGWLRAAGRLGRPAMEGATREAIVRLRLRNQVQLLAEVGDRELSEIVDSFFVSDQERT</sequence>
<dbReference type="InterPro" id="IPR045920">
    <property type="entry name" value="DUF6339"/>
</dbReference>
<reference evidence="1 2" key="1">
    <citation type="journal article" date="2015" name="Antonie Van Leeuwenhoek">
        <title>Bosea vaviloviae sp. nov., a new species of slow-growing rhizobia isolated from nodules of the relict species Vavilovia formosa (Stev.) Fed.</title>
        <authorList>
            <person name="Safronova V.I."/>
            <person name="Kuznetsova I.G."/>
            <person name="Sazanova A.L."/>
            <person name="Kimeklis A.K."/>
            <person name="Belimov A.A."/>
            <person name="Andronov E.E."/>
            <person name="Pinaev A.G."/>
            <person name="Chizhevskaya E.P."/>
            <person name="Pukhaev A.R."/>
            <person name="Popov K.P."/>
            <person name="Willems A."/>
            <person name="Tikhonovich I.A."/>
        </authorList>
    </citation>
    <scope>NUCLEOTIDE SEQUENCE [LARGE SCALE GENOMIC DNA]</scope>
    <source>
        <strain evidence="1 2">Vaf18</strain>
    </source>
</reference>
<protein>
    <submittedName>
        <fullName evidence="1">Uncharacterized protein</fullName>
    </submittedName>
</protein>
<dbReference type="AlphaFoldDB" id="A0A1D7TYW3"/>
<evidence type="ECO:0000313" key="1">
    <source>
        <dbReference type="EMBL" id="AOO80306.1"/>
    </source>
</evidence>
<name>A0A1D7TYW3_9HYPH</name>
<organism evidence="1 2">
    <name type="scientific">Bosea vaviloviae</name>
    <dbReference type="NCBI Taxonomy" id="1526658"/>
    <lineage>
        <taxon>Bacteria</taxon>
        <taxon>Pseudomonadati</taxon>
        <taxon>Pseudomonadota</taxon>
        <taxon>Alphaproteobacteria</taxon>
        <taxon>Hyphomicrobiales</taxon>
        <taxon>Boseaceae</taxon>
        <taxon>Bosea</taxon>
    </lineage>
</organism>
<evidence type="ECO:0000313" key="2">
    <source>
        <dbReference type="Proteomes" id="UP000094969"/>
    </source>
</evidence>